<accession>A0A0T5ZB15</accession>
<dbReference type="PANTHER" id="PTHR37953">
    <property type="entry name" value="UPF0127 PROTEIN MJ1496"/>
    <property type="match status" value="1"/>
</dbReference>
<evidence type="ECO:0000313" key="2">
    <source>
        <dbReference type="EMBL" id="KRT60048.1"/>
    </source>
</evidence>
<gene>
    <name evidence="1" type="ORF">Ga0074115_11660</name>
    <name evidence="2" type="ORF">Ga0076813_164713</name>
</gene>
<dbReference type="Gene3D" id="2.60.120.1140">
    <property type="entry name" value="Protein of unknown function DUF192"/>
    <property type="match status" value="1"/>
</dbReference>
<proteinExistence type="predicted"/>
<dbReference type="Proteomes" id="UP000051276">
    <property type="component" value="Unassembled WGS sequence"/>
</dbReference>
<evidence type="ECO:0000313" key="4">
    <source>
        <dbReference type="Proteomes" id="UP000051634"/>
    </source>
</evidence>
<dbReference type="STRING" id="54398.Ga0074115_11660"/>
<organism evidence="2 3">
    <name type="scientific">endosymbiont of Ridgeia piscesae</name>
    <dbReference type="NCBI Taxonomy" id="54398"/>
    <lineage>
        <taxon>Bacteria</taxon>
        <taxon>Pseudomonadati</taxon>
        <taxon>Pseudomonadota</taxon>
        <taxon>Gammaproteobacteria</taxon>
        <taxon>sulfur-oxidizing symbionts</taxon>
    </lineage>
</organism>
<dbReference type="PROSITE" id="PS51257">
    <property type="entry name" value="PROKAR_LIPOPROTEIN"/>
    <property type="match status" value="1"/>
</dbReference>
<sequence>MRLAEQTKVGVLPALLFATLLSACDHTERTTIYIDDVRAEVELAADLESRATGLIGREKLAMDQGLLMVFPHEKIVKIWMLNMSMPLDVGFFDSEGRLLNTHTMPPDSGLTTYASAGPAIYALEMNRGWFEKHRLTKNARLYLPNPIQAH</sequence>
<evidence type="ECO:0000313" key="3">
    <source>
        <dbReference type="Proteomes" id="UP000051276"/>
    </source>
</evidence>
<dbReference type="Pfam" id="PF02643">
    <property type="entry name" value="DUF192"/>
    <property type="match status" value="1"/>
</dbReference>
<keyword evidence="4" id="KW-1185">Reference proteome</keyword>
<dbReference type="EMBL" id="LMXI01000047">
    <property type="protein sequence ID" value="KRT60048.1"/>
    <property type="molecule type" value="Genomic_DNA"/>
</dbReference>
<dbReference type="EMBL" id="LDXT01000081">
    <property type="protein sequence ID" value="KRT55302.1"/>
    <property type="molecule type" value="Genomic_DNA"/>
</dbReference>
<dbReference type="RefSeq" id="WP_057956102.1">
    <property type="nucleotide sequence ID" value="NZ_KQ556907.1"/>
</dbReference>
<dbReference type="AlphaFoldDB" id="A0A0T5ZB15"/>
<reference evidence="3 4" key="1">
    <citation type="submission" date="2015-11" db="EMBL/GenBank/DDBJ databases">
        <title>The genome of Candidatus Endoriftia persephone in Ridgeia piscesae and population structure of the North Eastern Pacific vestimentiferan symbionts.</title>
        <authorList>
            <person name="Perez M."/>
            <person name="Juniper K.S."/>
        </authorList>
    </citation>
    <scope>NUCLEOTIDE SEQUENCE [LARGE SCALE GENOMIC DNA]</scope>
    <source>
        <strain evidence="2">Ind10</strain>
        <strain evidence="1">Ind11</strain>
    </source>
</reference>
<dbReference type="InterPro" id="IPR038695">
    <property type="entry name" value="Saro_0823-like_sf"/>
</dbReference>
<dbReference type="InterPro" id="IPR003795">
    <property type="entry name" value="DUF192"/>
</dbReference>
<dbReference type="Proteomes" id="UP000051634">
    <property type="component" value="Unassembled WGS sequence"/>
</dbReference>
<protein>
    <submittedName>
        <fullName evidence="1">Uncharacterized conserved membrane protein, UPF0127 family</fullName>
    </submittedName>
</protein>
<evidence type="ECO:0000313" key="1">
    <source>
        <dbReference type="EMBL" id="KRT55302.1"/>
    </source>
</evidence>
<name>A0A0T5ZB15_9GAMM</name>
<dbReference type="PANTHER" id="PTHR37953:SF1">
    <property type="entry name" value="UPF0127 PROTEIN MJ1496"/>
    <property type="match status" value="1"/>
</dbReference>
<comment type="caution">
    <text evidence="2">The sequence shown here is derived from an EMBL/GenBank/DDBJ whole genome shotgun (WGS) entry which is preliminary data.</text>
</comment>